<name>A0A1F5KCF9_9BACT</name>
<dbReference type="InterPro" id="IPR021131">
    <property type="entry name" value="Ribosomal_uL15/eL18"/>
</dbReference>
<feature type="domain" description="Large ribosomal subunit protein uL15/eL18" evidence="7">
    <location>
        <begin position="76"/>
        <end position="143"/>
    </location>
</feature>
<evidence type="ECO:0000313" key="9">
    <source>
        <dbReference type="Proteomes" id="UP000176527"/>
    </source>
</evidence>
<dbReference type="AlphaFoldDB" id="A0A1F5KCF9"/>
<dbReference type="GO" id="GO:0019843">
    <property type="term" value="F:rRNA binding"/>
    <property type="evidence" value="ECO:0007669"/>
    <property type="project" value="UniProtKB-UniRule"/>
</dbReference>
<reference evidence="8 9" key="1">
    <citation type="journal article" date="2016" name="Nat. Commun.">
        <title>Thousands of microbial genomes shed light on interconnected biogeochemical processes in an aquifer system.</title>
        <authorList>
            <person name="Anantharaman K."/>
            <person name="Brown C.T."/>
            <person name="Hug L.A."/>
            <person name="Sharon I."/>
            <person name="Castelle C.J."/>
            <person name="Probst A.J."/>
            <person name="Thomas B.C."/>
            <person name="Singh A."/>
            <person name="Wilkins M.J."/>
            <person name="Karaoz U."/>
            <person name="Brodie E.L."/>
            <person name="Williams K.H."/>
            <person name="Hubbard S.S."/>
            <person name="Banfield J.F."/>
        </authorList>
    </citation>
    <scope>NUCLEOTIDE SEQUENCE [LARGE SCALE GENOMIC DNA]</scope>
</reference>
<comment type="function">
    <text evidence="4">Binds to the 23S rRNA.</text>
</comment>
<dbReference type="PANTHER" id="PTHR12934">
    <property type="entry name" value="50S RIBOSOMAL PROTEIN L15"/>
    <property type="match status" value="1"/>
</dbReference>
<evidence type="ECO:0000259" key="7">
    <source>
        <dbReference type="Pfam" id="PF00828"/>
    </source>
</evidence>
<comment type="caution">
    <text evidence="8">The sequence shown here is derived from an EMBL/GenBank/DDBJ whole genome shotgun (WGS) entry which is preliminary data.</text>
</comment>
<dbReference type="Gene3D" id="3.100.10.10">
    <property type="match status" value="1"/>
</dbReference>
<dbReference type="EMBL" id="MFDE01000018">
    <property type="protein sequence ID" value="OGE38549.1"/>
    <property type="molecule type" value="Genomic_DNA"/>
</dbReference>
<dbReference type="SUPFAM" id="SSF52080">
    <property type="entry name" value="Ribosomal proteins L15p and L18e"/>
    <property type="match status" value="1"/>
</dbReference>
<dbReference type="GO" id="GO:0022625">
    <property type="term" value="C:cytosolic large ribosomal subunit"/>
    <property type="evidence" value="ECO:0007669"/>
    <property type="project" value="TreeGrafter"/>
</dbReference>
<dbReference type="PANTHER" id="PTHR12934:SF11">
    <property type="entry name" value="LARGE RIBOSOMAL SUBUNIT PROTEIN UL15M"/>
    <property type="match status" value="1"/>
</dbReference>
<dbReference type="Proteomes" id="UP000176527">
    <property type="component" value="Unassembled WGS sequence"/>
</dbReference>
<dbReference type="HAMAP" id="MF_01341">
    <property type="entry name" value="Ribosomal_uL15"/>
    <property type="match status" value="1"/>
</dbReference>
<evidence type="ECO:0000256" key="4">
    <source>
        <dbReference type="HAMAP-Rule" id="MF_01341"/>
    </source>
</evidence>
<comment type="similarity">
    <text evidence="1 4 5">Belongs to the universal ribosomal protein uL15 family.</text>
</comment>
<sequence length="143" mass="15332">MKLNALIKVKFKSKKRVGRGLGSGRGKTAGRGSKGQKARGKIPPSFIGGTLPLYKKLPRRKGMGNSKGLSNPKVVTLSSLNKFSAKTVIDLEKLLEEKIISKRDFKNGVKILGNGEIKKPLIIKLPISNKAKGIIEGAGGEVE</sequence>
<gene>
    <name evidence="4" type="primary">rplO</name>
    <name evidence="8" type="ORF">A3F00_01490</name>
</gene>
<feature type="region of interest" description="Disordered" evidence="6">
    <location>
        <begin position="16"/>
        <end position="50"/>
    </location>
</feature>
<keyword evidence="3 4" id="KW-0687">Ribonucleoprotein</keyword>
<evidence type="ECO:0000256" key="5">
    <source>
        <dbReference type="RuleBase" id="RU003888"/>
    </source>
</evidence>
<keyword evidence="4" id="KW-0699">rRNA-binding</keyword>
<proteinExistence type="inferred from homology"/>
<evidence type="ECO:0000256" key="3">
    <source>
        <dbReference type="ARBA" id="ARBA00023274"/>
    </source>
</evidence>
<dbReference type="InterPro" id="IPR036227">
    <property type="entry name" value="Ribosomal_uL15/eL18_sf"/>
</dbReference>
<evidence type="ECO:0000313" key="8">
    <source>
        <dbReference type="EMBL" id="OGE38549.1"/>
    </source>
</evidence>
<feature type="compositionally biased region" description="Gly residues" evidence="6">
    <location>
        <begin position="19"/>
        <end position="33"/>
    </location>
</feature>
<protein>
    <recommendedName>
        <fullName evidence="4">Large ribosomal subunit protein uL15</fullName>
    </recommendedName>
</protein>
<evidence type="ECO:0000256" key="1">
    <source>
        <dbReference type="ARBA" id="ARBA00007320"/>
    </source>
</evidence>
<dbReference type="InterPro" id="IPR030878">
    <property type="entry name" value="Ribosomal_uL15"/>
</dbReference>
<organism evidence="8 9">
    <name type="scientific">Candidatus Daviesbacteria bacterium RIFCSPHIGHO2_12_FULL_37_11</name>
    <dbReference type="NCBI Taxonomy" id="1797777"/>
    <lineage>
        <taxon>Bacteria</taxon>
        <taxon>Candidatus Daviesiibacteriota</taxon>
    </lineage>
</organism>
<dbReference type="InterPro" id="IPR005749">
    <property type="entry name" value="Ribosomal_uL15_bac-type"/>
</dbReference>
<dbReference type="Pfam" id="PF00828">
    <property type="entry name" value="Ribosomal_L27A"/>
    <property type="match status" value="1"/>
</dbReference>
<dbReference type="NCBIfam" id="TIGR01071">
    <property type="entry name" value="rplO_bact"/>
    <property type="match status" value="1"/>
</dbReference>
<evidence type="ECO:0000256" key="6">
    <source>
        <dbReference type="SAM" id="MobiDB-lite"/>
    </source>
</evidence>
<dbReference type="InterPro" id="IPR001196">
    <property type="entry name" value="Ribosomal_uL15_CS"/>
</dbReference>
<dbReference type="GO" id="GO:0006412">
    <property type="term" value="P:translation"/>
    <property type="evidence" value="ECO:0007669"/>
    <property type="project" value="UniProtKB-UniRule"/>
</dbReference>
<keyword evidence="2 4" id="KW-0689">Ribosomal protein</keyword>
<keyword evidence="4" id="KW-0694">RNA-binding</keyword>
<dbReference type="PROSITE" id="PS00475">
    <property type="entry name" value="RIBOSOMAL_L15"/>
    <property type="match status" value="1"/>
</dbReference>
<dbReference type="GO" id="GO:0003735">
    <property type="term" value="F:structural constituent of ribosome"/>
    <property type="evidence" value="ECO:0007669"/>
    <property type="project" value="InterPro"/>
</dbReference>
<evidence type="ECO:0000256" key="2">
    <source>
        <dbReference type="ARBA" id="ARBA00022980"/>
    </source>
</evidence>
<accession>A0A1F5KCF9</accession>
<comment type="subunit">
    <text evidence="4">Part of the 50S ribosomal subunit.</text>
</comment>